<proteinExistence type="predicted"/>
<protein>
    <submittedName>
        <fullName evidence="1">Uncharacterized protein</fullName>
    </submittedName>
</protein>
<organism evidence="1">
    <name type="scientific">Anguilla anguilla</name>
    <name type="common">European freshwater eel</name>
    <name type="synonym">Muraena anguilla</name>
    <dbReference type="NCBI Taxonomy" id="7936"/>
    <lineage>
        <taxon>Eukaryota</taxon>
        <taxon>Metazoa</taxon>
        <taxon>Chordata</taxon>
        <taxon>Craniata</taxon>
        <taxon>Vertebrata</taxon>
        <taxon>Euteleostomi</taxon>
        <taxon>Actinopterygii</taxon>
        <taxon>Neopterygii</taxon>
        <taxon>Teleostei</taxon>
        <taxon>Anguilliformes</taxon>
        <taxon>Anguillidae</taxon>
        <taxon>Anguilla</taxon>
    </lineage>
</organism>
<sequence>MNEVMCFSGTADITQLLELFNSK</sequence>
<accession>A0A0E9UYC9</accession>
<reference evidence="1" key="2">
    <citation type="journal article" date="2015" name="Fish Shellfish Immunol.">
        <title>Early steps in the European eel (Anguilla anguilla)-Vibrio vulnificus interaction in the gills: Role of the RtxA13 toxin.</title>
        <authorList>
            <person name="Callol A."/>
            <person name="Pajuelo D."/>
            <person name="Ebbesson L."/>
            <person name="Teles M."/>
            <person name="MacKenzie S."/>
            <person name="Amaro C."/>
        </authorList>
    </citation>
    <scope>NUCLEOTIDE SEQUENCE</scope>
</reference>
<dbReference type="AlphaFoldDB" id="A0A0E9UYC9"/>
<reference evidence="1" key="1">
    <citation type="submission" date="2014-11" db="EMBL/GenBank/DDBJ databases">
        <authorList>
            <person name="Amaro Gonzalez C."/>
        </authorList>
    </citation>
    <scope>NUCLEOTIDE SEQUENCE</scope>
</reference>
<name>A0A0E9UYC9_ANGAN</name>
<evidence type="ECO:0000313" key="1">
    <source>
        <dbReference type="EMBL" id="JAH70869.1"/>
    </source>
</evidence>
<dbReference type="EMBL" id="GBXM01037708">
    <property type="protein sequence ID" value="JAH70869.1"/>
    <property type="molecule type" value="Transcribed_RNA"/>
</dbReference>